<evidence type="ECO:0000313" key="1">
    <source>
        <dbReference type="EMBL" id="MEL0659653.1"/>
    </source>
</evidence>
<dbReference type="RefSeq" id="WP_341628190.1">
    <property type="nucleotide sequence ID" value="NZ_JBAKBA010000023.1"/>
</dbReference>
<evidence type="ECO:0000313" key="2">
    <source>
        <dbReference type="Proteomes" id="UP001366060"/>
    </source>
</evidence>
<dbReference type="EMBL" id="JBAKBA010000023">
    <property type="protein sequence ID" value="MEL0659653.1"/>
    <property type="molecule type" value="Genomic_DNA"/>
</dbReference>
<name>A0ABU9HCZ2_9GAMM</name>
<reference evidence="1 2" key="1">
    <citation type="submission" date="2024-02" db="EMBL/GenBank/DDBJ databases">
        <title>Bacteria isolated from the canopy kelp, Nereocystis luetkeana.</title>
        <authorList>
            <person name="Pfister C.A."/>
            <person name="Younker I.T."/>
            <person name="Light S.H."/>
        </authorList>
    </citation>
    <scope>NUCLEOTIDE SEQUENCE [LARGE SCALE GENOMIC DNA]</scope>
    <source>
        <strain evidence="1 2">TI.2.07</strain>
    </source>
</reference>
<organism evidence="1 2">
    <name type="scientific">Psychromonas arctica</name>
    <dbReference type="NCBI Taxonomy" id="168275"/>
    <lineage>
        <taxon>Bacteria</taxon>
        <taxon>Pseudomonadati</taxon>
        <taxon>Pseudomonadota</taxon>
        <taxon>Gammaproteobacteria</taxon>
        <taxon>Alteromonadales</taxon>
        <taxon>Psychromonadaceae</taxon>
        <taxon>Psychromonas</taxon>
    </lineage>
</organism>
<comment type="caution">
    <text evidence="1">The sequence shown here is derived from an EMBL/GenBank/DDBJ whole genome shotgun (WGS) entry which is preliminary data.</text>
</comment>
<proteinExistence type="predicted"/>
<keyword evidence="2" id="KW-1185">Reference proteome</keyword>
<accession>A0ABU9HCZ2</accession>
<protein>
    <submittedName>
        <fullName evidence="1">Uncharacterized protein</fullName>
    </submittedName>
</protein>
<gene>
    <name evidence="1" type="ORF">V6255_10935</name>
</gene>
<sequence>MSDKEVNVPLTVEQKQEIVDILERIRAGLNIPLDSQFEEPAHIFNPGVFNAKK</sequence>
<dbReference type="Proteomes" id="UP001366060">
    <property type="component" value="Unassembled WGS sequence"/>
</dbReference>